<dbReference type="AlphaFoldDB" id="A0A1B7XMW8"/>
<dbReference type="RefSeq" id="WP_066852047.1">
    <property type="nucleotide sequence ID" value="NZ_JXMS01000002.1"/>
</dbReference>
<keyword evidence="3" id="KW-1185">Reference proteome</keyword>
<evidence type="ECO:0000313" key="2">
    <source>
        <dbReference type="EMBL" id="OBQ56867.1"/>
    </source>
</evidence>
<feature type="transmembrane region" description="Helical" evidence="1">
    <location>
        <begin position="44"/>
        <end position="70"/>
    </location>
</feature>
<keyword evidence="1" id="KW-1133">Transmembrane helix</keyword>
<proteinExistence type="predicted"/>
<name>A0A1B7XMW8_9BACT</name>
<organism evidence="2 3">
    <name type="scientific">Halodesulfovibrio spirochaetisodalis</name>
    <dbReference type="NCBI Taxonomy" id="1560234"/>
    <lineage>
        <taxon>Bacteria</taxon>
        <taxon>Pseudomonadati</taxon>
        <taxon>Thermodesulfobacteriota</taxon>
        <taxon>Desulfovibrionia</taxon>
        <taxon>Desulfovibrionales</taxon>
        <taxon>Desulfovibrionaceae</taxon>
        <taxon>Halodesulfovibrio</taxon>
    </lineage>
</organism>
<accession>A0A1B7XMW8</accession>
<keyword evidence="1" id="KW-0472">Membrane</keyword>
<reference evidence="2 3" key="1">
    <citation type="submission" date="2015-01" db="EMBL/GenBank/DDBJ databases">
        <title>Desulfovibrio sp. JC271 draft genome sequence.</title>
        <authorList>
            <person name="Shivani Y."/>
            <person name="Subhash Y."/>
            <person name="Sasikala C."/>
            <person name="Ramana C.V."/>
        </authorList>
    </citation>
    <scope>NUCLEOTIDE SEQUENCE [LARGE SCALE GENOMIC DNA]</scope>
    <source>
        <strain evidence="2 3">JC271</strain>
    </source>
</reference>
<keyword evidence="1" id="KW-0812">Transmembrane</keyword>
<evidence type="ECO:0000313" key="3">
    <source>
        <dbReference type="Proteomes" id="UP000091979"/>
    </source>
</evidence>
<comment type="caution">
    <text evidence="2">The sequence shown here is derived from an EMBL/GenBank/DDBJ whole genome shotgun (WGS) entry which is preliminary data.</text>
</comment>
<dbReference type="STRING" id="1560234.SP90_02080"/>
<protein>
    <submittedName>
        <fullName evidence="2">Uncharacterized protein</fullName>
    </submittedName>
</protein>
<dbReference type="PATRIC" id="fig|1560234.3.peg.1295"/>
<gene>
    <name evidence="2" type="ORF">SP90_02080</name>
</gene>
<sequence>MDRHIQEKARRFAAQCDKMDFDPTSPACSVCAVKKRGRCRDYGVLLSLCGMMVCHQFNLGVGLAICHGAANAFMSTMTNKAYEKKSLPQNC</sequence>
<dbReference type="OrthoDB" id="5465237at2"/>
<evidence type="ECO:0000256" key="1">
    <source>
        <dbReference type="SAM" id="Phobius"/>
    </source>
</evidence>
<dbReference type="Proteomes" id="UP000091979">
    <property type="component" value="Unassembled WGS sequence"/>
</dbReference>
<dbReference type="EMBL" id="JXMS01000002">
    <property type="protein sequence ID" value="OBQ56867.1"/>
    <property type="molecule type" value="Genomic_DNA"/>
</dbReference>